<organism evidence="1 2">
    <name type="scientific">Biomphalaria pfeifferi</name>
    <name type="common">Bloodfluke planorb</name>
    <name type="synonym">Freshwater snail</name>
    <dbReference type="NCBI Taxonomy" id="112525"/>
    <lineage>
        <taxon>Eukaryota</taxon>
        <taxon>Metazoa</taxon>
        <taxon>Spiralia</taxon>
        <taxon>Lophotrochozoa</taxon>
        <taxon>Mollusca</taxon>
        <taxon>Gastropoda</taxon>
        <taxon>Heterobranchia</taxon>
        <taxon>Euthyneura</taxon>
        <taxon>Panpulmonata</taxon>
        <taxon>Hygrophila</taxon>
        <taxon>Lymnaeoidea</taxon>
        <taxon>Planorbidae</taxon>
        <taxon>Biomphalaria</taxon>
    </lineage>
</organism>
<proteinExistence type="predicted"/>
<protein>
    <submittedName>
        <fullName evidence="1">Uncharacterized protein</fullName>
    </submittedName>
</protein>
<reference evidence="1" key="2">
    <citation type="submission" date="2023-04" db="EMBL/GenBank/DDBJ databases">
        <authorList>
            <person name="Bu L."/>
            <person name="Lu L."/>
            <person name="Laidemitt M.R."/>
            <person name="Zhang S.M."/>
            <person name="Mutuku M."/>
            <person name="Mkoji G."/>
            <person name="Steinauer M."/>
            <person name="Loker E.S."/>
        </authorList>
    </citation>
    <scope>NUCLEOTIDE SEQUENCE</scope>
    <source>
        <strain evidence="1">KasaAsao</strain>
        <tissue evidence="1">Whole Snail</tissue>
    </source>
</reference>
<accession>A0AAD8BST0</accession>
<evidence type="ECO:0000313" key="2">
    <source>
        <dbReference type="Proteomes" id="UP001233172"/>
    </source>
</evidence>
<keyword evidence="2" id="KW-1185">Reference proteome</keyword>
<feature type="non-terminal residue" evidence="1">
    <location>
        <position position="1"/>
    </location>
</feature>
<gene>
    <name evidence="1" type="ORF">Bpfe_011501</name>
</gene>
<sequence>LEDLVVVLSDVYLSALMLQIVSTLQRWEVSTPLHLRTLVELRMDQSLLVELRMAQSLLVELRMAQSLLVKLRMAQSLVHVLQVMQRVQGGTNERFECRLRKLRIHFRCIRSVPLF</sequence>
<comment type="caution">
    <text evidence="1">The sequence shown here is derived from an EMBL/GenBank/DDBJ whole genome shotgun (WGS) entry which is preliminary data.</text>
</comment>
<reference evidence="1" key="1">
    <citation type="journal article" date="2023" name="PLoS Negl. Trop. Dis.">
        <title>A genome sequence for Biomphalaria pfeifferi, the major vector snail for the human-infecting parasite Schistosoma mansoni.</title>
        <authorList>
            <person name="Bu L."/>
            <person name="Lu L."/>
            <person name="Laidemitt M.R."/>
            <person name="Zhang S.M."/>
            <person name="Mutuku M."/>
            <person name="Mkoji G."/>
            <person name="Steinauer M."/>
            <person name="Loker E.S."/>
        </authorList>
    </citation>
    <scope>NUCLEOTIDE SEQUENCE</scope>
    <source>
        <strain evidence="1">KasaAsao</strain>
    </source>
</reference>
<dbReference type="AlphaFoldDB" id="A0AAD8BST0"/>
<name>A0AAD8BST0_BIOPF</name>
<evidence type="ECO:0000313" key="1">
    <source>
        <dbReference type="EMBL" id="KAK0059160.1"/>
    </source>
</evidence>
<dbReference type="Proteomes" id="UP001233172">
    <property type="component" value="Unassembled WGS sequence"/>
</dbReference>
<dbReference type="EMBL" id="JASAOG010000044">
    <property type="protein sequence ID" value="KAK0059160.1"/>
    <property type="molecule type" value="Genomic_DNA"/>
</dbReference>